<keyword evidence="9 11" id="KW-0539">Nucleus</keyword>
<evidence type="ECO:0000256" key="10">
    <source>
        <dbReference type="ARBA" id="ARBA00023306"/>
    </source>
</evidence>
<evidence type="ECO:0000256" key="8">
    <source>
        <dbReference type="ARBA" id="ARBA00023067"/>
    </source>
</evidence>
<dbReference type="GO" id="GO:0005524">
    <property type="term" value="F:ATP binding"/>
    <property type="evidence" value="ECO:0007669"/>
    <property type="project" value="UniProtKB-KW"/>
</dbReference>
<gene>
    <name evidence="14" type="ORF">GpartN1_g216.t1</name>
</gene>
<keyword evidence="15" id="KW-1185">Reference proteome</keyword>
<protein>
    <recommendedName>
        <fullName evidence="11">Structural maintenance of chromosomes protein</fullName>
    </recommendedName>
</protein>
<feature type="coiled-coil region" evidence="12">
    <location>
        <begin position="745"/>
        <end position="861"/>
    </location>
</feature>
<dbReference type="GO" id="GO:0007076">
    <property type="term" value="P:mitotic chromosome condensation"/>
    <property type="evidence" value="ECO:0007669"/>
    <property type="project" value="TreeGrafter"/>
</dbReference>
<keyword evidence="6" id="KW-0067">ATP-binding</keyword>
<evidence type="ECO:0000259" key="13">
    <source>
        <dbReference type="SMART" id="SM00968"/>
    </source>
</evidence>
<dbReference type="FunFam" id="3.40.50.300:FF:000481">
    <property type="entry name" value="Structural maintenance of chromosomes 4"/>
    <property type="match status" value="1"/>
</dbReference>
<reference evidence="14" key="2">
    <citation type="submission" date="2022-01" db="EMBL/GenBank/DDBJ databases">
        <authorList>
            <person name="Hirooka S."/>
            <person name="Miyagishima S.Y."/>
        </authorList>
    </citation>
    <scope>NUCLEOTIDE SEQUENCE</scope>
    <source>
        <strain evidence="14">NBRC 102759</strain>
    </source>
</reference>
<dbReference type="Gene3D" id="3.40.50.300">
    <property type="entry name" value="P-loop containing nucleotide triphosphate hydrolases"/>
    <property type="match status" value="2"/>
</dbReference>
<keyword evidence="4" id="KW-0547">Nucleotide-binding</keyword>
<evidence type="ECO:0000256" key="12">
    <source>
        <dbReference type="SAM" id="Coils"/>
    </source>
</evidence>
<evidence type="ECO:0000313" key="14">
    <source>
        <dbReference type="EMBL" id="GJQ08425.1"/>
    </source>
</evidence>
<dbReference type="SUPFAM" id="SSF75553">
    <property type="entry name" value="Smc hinge domain"/>
    <property type="match status" value="1"/>
</dbReference>
<evidence type="ECO:0000256" key="2">
    <source>
        <dbReference type="ARBA" id="ARBA00006005"/>
    </source>
</evidence>
<feature type="coiled-coil region" evidence="12">
    <location>
        <begin position="238"/>
        <end position="265"/>
    </location>
</feature>
<dbReference type="PANTHER" id="PTHR18937">
    <property type="entry name" value="STRUCTURAL MAINTENANCE OF CHROMOSOMES SMC FAMILY MEMBER"/>
    <property type="match status" value="1"/>
</dbReference>
<dbReference type="AlphaFoldDB" id="A0A9C7UM63"/>
<dbReference type="OrthoDB" id="5575062at2759"/>
<evidence type="ECO:0000256" key="6">
    <source>
        <dbReference type="ARBA" id="ARBA00022840"/>
    </source>
</evidence>
<dbReference type="InterPro" id="IPR027417">
    <property type="entry name" value="P-loop_NTPase"/>
</dbReference>
<feature type="coiled-coil region" evidence="12">
    <location>
        <begin position="305"/>
        <end position="339"/>
    </location>
</feature>
<keyword evidence="8" id="KW-0226">DNA condensation</keyword>
<accession>A0A9C7UM63</accession>
<evidence type="ECO:0000256" key="9">
    <source>
        <dbReference type="ARBA" id="ARBA00023242"/>
    </source>
</evidence>
<reference evidence="14" key="1">
    <citation type="journal article" date="2022" name="Proc. Natl. Acad. Sci. U.S.A.">
        <title>Life cycle and functional genomics of the unicellular red alga Galdieria for elucidating algal and plant evolution and industrial use.</title>
        <authorList>
            <person name="Hirooka S."/>
            <person name="Itabashi T."/>
            <person name="Ichinose T.M."/>
            <person name="Onuma R."/>
            <person name="Fujiwara T."/>
            <person name="Yamashita S."/>
            <person name="Jong L.W."/>
            <person name="Tomita R."/>
            <person name="Iwane A.H."/>
            <person name="Miyagishima S.Y."/>
        </authorList>
    </citation>
    <scope>NUCLEOTIDE SEQUENCE</scope>
    <source>
        <strain evidence="14">NBRC 102759</strain>
    </source>
</reference>
<dbReference type="SMART" id="SM00968">
    <property type="entry name" value="SMC_hinge"/>
    <property type="match status" value="1"/>
</dbReference>
<evidence type="ECO:0000256" key="4">
    <source>
        <dbReference type="ARBA" id="ARBA00022741"/>
    </source>
</evidence>
<dbReference type="PANTHER" id="PTHR18937:SF172">
    <property type="entry name" value="STRUCTURAL MAINTENANCE OF CHROMOSOMES PROTEIN"/>
    <property type="match status" value="1"/>
</dbReference>
<feature type="domain" description="SMC hinge" evidence="13">
    <location>
        <begin position="582"/>
        <end position="698"/>
    </location>
</feature>
<dbReference type="Gene3D" id="1.20.1060.20">
    <property type="match status" value="1"/>
</dbReference>
<keyword evidence="5" id="KW-0498">Mitosis</keyword>
<dbReference type="EMBL" id="BQMJ01000002">
    <property type="protein sequence ID" value="GJQ08425.1"/>
    <property type="molecule type" value="Genomic_DNA"/>
</dbReference>
<evidence type="ECO:0000256" key="7">
    <source>
        <dbReference type="ARBA" id="ARBA00023054"/>
    </source>
</evidence>
<evidence type="ECO:0000256" key="1">
    <source>
        <dbReference type="ARBA" id="ARBA00004123"/>
    </source>
</evidence>
<sequence length="1271" mass="145695">MASKEEEVGLEDVSEKLSNVCLENDTTESMSSALNQDDRLDSTRKERRRLVIQSLSLENFKSYAGNITVGPFHKSFSAIVGPNGSGKSNVIDAMLFVFGKRAKQMRLNRVSDLIYSASNPQKQPQQTSVTVRFCEIIDEVAKEEEFSVVPGSEFEVKRTAFMNNTSKYYLNGESTPYSEIRELLLSKGVDLENNRFLILQGEIEQIALMKPKATSAHEEGLLEYLEDIIGSSRYVEAIEHTYQEIESLSEERTQVLNKVKALGKELKTLESSKEEAKSYLQMQTDLLQQRGLKCQLMIRNSQLGKQRALDKLQYSNEQLQNLKETNVAIKKKMAELEERYQNSCLEYDQGVDKLNELKDQFSKFEQDDVKSREELKHMLKMQKSILAKIQENKEALQKEKSSLTSHESHLQEIEIALERLTRQLAKDEDILQQVYHEIRHSTADVRDEMLTAKEALSQKKAELEAQQNTLKELDEAIEQIATKMNEPEQQLLETTERIFGLDNEISKIQEDIQRVNTAYEALELVDVRKRKQELQLKEKELESGISKARVQIEASKTDSNRRQNKNKMIESLQTAVKEGVLSGLLGRLADLGTVDEKYDFATGAAIGASAEHLVVETAEDAEKCVAFLKFNALGRATFIILEKLQYLQEKLKSPQIPNNSKRLVDLINVESEKVKLAFYFVLRETLVASNLDEATRLAYQPTKRNRVVTLAGQLIEPAGTISGGGNVKISFKNFRSNELVDSNTLKCLEDNLNESVEQLKRVRAEIQDLNIREQRGVAKFDQITSEKDKYESAEKSLLDQKKELQNRVSYLKLLLGDENNSSLRKQRESLVSRREETLKSLERLIEETAKLEERLNVLDESMNRIGGEPLMNAKSNVATSETKIQNLATDRANTRFEMEKAAKTIETTELDLVELEQELSHVEEQIQSRKEHLEVLENEALAVLENYRQFEEEQKAREGKLSKVKEEYESYKMQTASFRRDESRLENQLDDLKKKIQDMDAKIAYWAKQERSLKLEVEEHIVGLQNANISSHNGIDGFFLDVETYETSKNWEEIIDRKVQKLQEDMKKLNPDMTAISTYQMKEIEYNKYVTELDTISNQRDTLRKNYDSLRKERLETFMKGFSIISKKLKELYQMITLGGDAELELVDALDPFSEGVILSIRPPKKSWKNVSNLSGGEKTLSSLALVFALHHFRPAALYFMDEIDAALDFRNVSIIANYIKERTTDAQFIIVSLRNNMFELANRLIGIYKPKNETKSVAMNPHSFGDVQVH</sequence>
<evidence type="ECO:0000313" key="15">
    <source>
        <dbReference type="Proteomes" id="UP001061958"/>
    </source>
</evidence>
<dbReference type="Gene3D" id="3.30.70.1620">
    <property type="match status" value="1"/>
</dbReference>
<dbReference type="InterPro" id="IPR036277">
    <property type="entry name" value="SMC_hinge_sf"/>
</dbReference>
<dbReference type="InterPro" id="IPR010935">
    <property type="entry name" value="SMC_hinge"/>
</dbReference>
<keyword evidence="3" id="KW-0132">Cell division</keyword>
<proteinExistence type="inferred from homology"/>
<comment type="similarity">
    <text evidence="2">Belongs to the SMC family. SMC4 subfamily.</text>
</comment>
<evidence type="ECO:0000256" key="3">
    <source>
        <dbReference type="ARBA" id="ARBA00022618"/>
    </source>
</evidence>
<dbReference type="GO" id="GO:0000796">
    <property type="term" value="C:condensin complex"/>
    <property type="evidence" value="ECO:0007669"/>
    <property type="project" value="TreeGrafter"/>
</dbReference>
<dbReference type="Pfam" id="PF02463">
    <property type="entry name" value="SMC_N"/>
    <property type="match status" value="1"/>
</dbReference>
<feature type="coiled-coil region" evidence="12">
    <location>
        <begin position="372"/>
        <end position="551"/>
    </location>
</feature>
<organism evidence="14 15">
    <name type="scientific">Galdieria partita</name>
    <dbReference type="NCBI Taxonomy" id="83374"/>
    <lineage>
        <taxon>Eukaryota</taxon>
        <taxon>Rhodophyta</taxon>
        <taxon>Bangiophyceae</taxon>
        <taxon>Galdieriales</taxon>
        <taxon>Galdieriaceae</taxon>
        <taxon>Galdieria</taxon>
    </lineage>
</organism>
<comment type="caution">
    <text evidence="14">The sequence shown here is derived from an EMBL/GenBank/DDBJ whole genome shotgun (WGS) entry which is preliminary data.</text>
</comment>
<name>A0A9C7UM63_9RHOD</name>
<dbReference type="InterPro" id="IPR003395">
    <property type="entry name" value="RecF/RecN/SMC_N"/>
</dbReference>
<dbReference type="SUPFAM" id="SSF52540">
    <property type="entry name" value="P-loop containing nucleoside triphosphate hydrolases"/>
    <property type="match status" value="2"/>
</dbReference>
<dbReference type="Pfam" id="PF06470">
    <property type="entry name" value="SMC_hinge"/>
    <property type="match status" value="1"/>
</dbReference>
<keyword evidence="7 12" id="KW-0175">Coiled coil</keyword>
<dbReference type="GO" id="GO:0051301">
    <property type="term" value="P:cell division"/>
    <property type="evidence" value="ECO:0007669"/>
    <property type="project" value="UniProtKB-KW"/>
</dbReference>
<dbReference type="GO" id="GO:0005634">
    <property type="term" value="C:nucleus"/>
    <property type="evidence" value="ECO:0007669"/>
    <property type="project" value="UniProtKB-SubCell"/>
</dbReference>
<keyword evidence="10" id="KW-0131">Cell cycle</keyword>
<dbReference type="PIRSF" id="PIRSF005719">
    <property type="entry name" value="SMC"/>
    <property type="match status" value="1"/>
</dbReference>
<dbReference type="GO" id="GO:0016887">
    <property type="term" value="F:ATP hydrolysis activity"/>
    <property type="evidence" value="ECO:0007669"/>
    <property type="project" value="InterPro"/>
</dbReference>
<feature type="coiled-coil region" evidence="12">
    <location>
        <begin position="898"/>
        <end position="1002"/>
    </location>
</feature>
<dbReference type="Proteomes" id="UP001061958">
    <property type="component" value="Unassembled WGS sequence"/>
</dbReference>
<comment type="subcellular location">
    <subcellularLocation>
        <location evidence="1 11">Nucleus</location>
    </subcellularLocation>
</comment>
<evidence type="ECO:0000256" key="11">
    <source>
        <dbReference type="PIRNR" id="PIRNR005719"/>
    </source>
</evidence>
<evidence type="ECO:0000256" key="5">
    <source>
        <dbReference type="ARBA" id="ARBA00022776"/>
    </source>
</evidence>
<dbReference type="InterPro" id="IPR024704">
    <property type="entry name" value="SMC"/>
</dbReference>